<dbReference type="OrthoDB" id="10071171at2759"/>
<comment type="caution">
    <text evidence="1">The sequence shown here is derived from an EMBL/GenBank/DDBJ whole genome shotgun (WGS) entry which is preliminary data.</text>
</comment>
<sequence>MEAHQGFTEAVLAAYRWSQEFTDRQPRLYERLNVSYINQVTQSLKGAYILRRYPVTVDDLIDVFLTVLMDIKTPHSSSIYLKPELQSVCHPGALAILSEESDKRVNRPLALLDDRSRAEAGRGEVRSNPFCLTTAGLLQQLQKKRYNCEGEPDAERRLLYITDPDGWVMAALALTTPMLQALFLPDFFHKYISNKTSLGINVPRKGPRLFALEFHFQFYVWRENGPIHQDFRRKRNGKPFRRSHKLQHLGIDEPLEAVVHEAQISCLVTGIDNKFWCAYFLVDTFYQGIESTEAVDSYELEDCHLYRPDPLTLGLNAHFPEWDPRVYFLTIYECRLAQVKHAMDNLLSCLGLRLEPYLHDHFDLSPLADVETSMSYDRKIKLQEMLNEASRLLRQTIHSISRIIEVWDHFSSQDAAYLRDIMHHQSVLPKPPTCGPPEEETSPFRVAEIIGEHIKSFRQLKARTEEQQDLCTGAARQVLSDSKYLMPCAR</sequence>
<evidence type="ECO:0000313" key="2">
    <source>
        <dbReference type="Proteomes" id="UP000813444"/>
    </source>
</evidence>
<proteinExistence type="predicted"/>
<gene>
    <name evidence="1" type="ORF">B0I35DRAFT_233527</name>
</gene>
<dbReference type="Proteomes" id="UP000813444">
    <property type="component" value="Unassembled WGS sequence"/>
</dbReference>
<dbReference type="EMBL" id="JAGPNK010000006">
    <property type="protein sequence ID" value="KAH7320283.1"/>
    <property type="molecule type" value="Genomic_DNA"/>
</dbReference>
<keyword evidence="2" id="KW-1185">Reference proteome</keyword>
<accession>A0A8K0WRL8</accession>
<dbReference type="AlphaFoldDB" id="A0A8K0WRL8"/>
<evidence type="ECO:0000313" key="1">
    <source>
        <dbReference type="EMBL" id="KAH7320283.1"/>
    </source>
</evidence>
<reference evidence="1" key="1">
    <citation type="journal article" date="2021" name="Nat. Commun.">
        <title>Genetic determinants of endophytism in the Arabidopsis root mycobiome.</title>
        <authorList>
            <person name="Mesny F."/>
            <person name="Miyauchi S."/>
            <person name="Thiergart T."/>
            <person name="Pickel B."/>
            <person name="Atanasova L."/>
            <person name="Karlsson M."/>
            <person name="Huettel B."/>
            <person name="Barry K.W."/>
            <person name="Haridas S."/>
            <person name="Chen C."/>
            <person name="Bauer D."/>
            <person name="Andreopoulos W."/>
            <person name="Pangilinan J."/>
            <person name="LaButti K."/>
            <person name="Riley R."/>
            <person name="Lipzen A."/>
            <person name="Clum A."/>
            <person name="Drula E."/>
            <person name="Henrissat B."/>
            <person name="Kohler A."/>
            <person name="Grigoriev I.V."/>
            <person name="Martin F.M."/>
            <person name="Hacquard S."/>
        </authorList>
    </citation>
    <scope>NUCLEOTIDE SEQUENCE</scope>
    <source>
        <strain evidence="1">MPI-CAGE-CH-0235</strain>
    </source>
</reference>
<protein>
    <submittedName>
        <fullName evidence="1">Uncharacterized protein</fullName>
    </submittedName>
</protein>
<name>A0A8K0WRL8_9HYPO</name>
<organism evidence="1 2">
    <name type="scientific">Stachybotrys elegans</name>
    <dbReference type="NCBI Taxonomy" id="80388"/>
    <lineage>
        <taxon>Eukaryota</taxon>
        <taxon>Fungi</taxon>
        <taxon>Dikarya</taxon>
        <taxon>Ascomycota</taxon>
        <taxon>Pezizomycotina</taxon>
        <taxon>Sordariomycetes</taxon>
        <taxon>Hypocreomycetidae</taxon>
        <taxon>Hypocreales</taxon>
        <taxon>Stachybotryaceae</taxon>
        <taxon>Stachybotrys</taxon>
    </lineage>
</organism>